<protein>
    <submittedName>
        <fullName evidence="1">Uncharacterized protein</fullName>
    </submittedName>
</protein>
<organism evidence="1 2">
    <name type="scientific">Nocardiopsis tropica</name>
    <dbReference type="NCBI Taxonomy" id="109330"/>
    <lineage>
        <taxon>Bacteria</taxon>
        <taxon>Bacillati</taxon>
        <taxon>Actinomycetota</taxon>
        <taxon>Actinomycetes</taxon>
        <taxon>Streptosporangiales</taxon>
        <taxon>Nocardiopsidaceae</taxon>
        <taxon>Nocardiopsis</taxon>
    </lineage>
</organism>
<evidence type="ECO:0000313" key="1">
    <source>
        <dbReference type="EMBL" id="MEE2051786.1"/>
    </source>
</evidence>
<dbReference type="EMBL" id="JAUUCC010000034">
    <property type="protein sequence ID" value="MEE2051786.1"/>
    <property type="molecule type" value="Genomic_DNA"/>
</dbReference>
<accession>A0ABU7KR73</accession>
<sequence length="160" mass="17629">MTQTAPTTAFARIAERIATARDLAQALAPAAFEPLEETHLVALARRTYARAAIWNGEDAALLADDAEQLTNEEQAEYDGEEIEPDDVEDVDAPAERLEEVLQHLTRRGAPAQPHDPEQARTLYVETLASLMHAAQAAHGTPYAIYDAHEPFADIHHDPRD</sequence>
<dbReference type="RefSeq" id="WP_330158849.1">
    <property type="nucleotide sequence ID" value="NZ_BAAAJA010000022.1"/>
</dbReference>
<gene>
    <name evidence="1" type="ORF">Q8A49_14895</name>
</gene>
<reference evidence="1 2" key="1">
    <citation type="submission" date="2023-07" db="EMBL/GenBank/DDBJ databases">
        <authorList>
            <person name="Girao M."/>
            <person name="Carvalho M.F."/>
        </authorList>
    </citation>
    <scope>NUCLEOTIDE SEQUENCE [LARGE SCALE GENOMIC DNA]</scope>
    <source>
        <strain evidence="1 2">66/93</strain>
    </source>
</reference>
<dbReference type="Proteomes" id="UP001348641">
    <property type="component" value="Unassembled WGS sequence"/>
</dbReference>
<proteinExistence type="predicted"/>
<comment type="caution">
    <text evidence="1">The sequence shown here is derived from an EMBL/GenBank/DDBJ whole genome shotgun (WGS) entry which is preliminary data.</text>
</comment>
<name>A0ABU7KR73_9ACTN</name>
<evidence type="ECO:0000313" key="2">
    <source>
        <dbReference type="Proteomes" id="UP001348641"/>
    </source>
</evidence>